<dbReference type="Pfam" id="PF01497">
    <property type="entry name" value="Peripla_BP_2"/>
    <property type="match status" value="1"/>
</dbReference>
<dbReference type="InterPro" id="IPR051313">
    <property type="entry name" value="Bact_iron-sidero_bind"/>
</dbReference>
<evidence type="ECO:0000256" key="1">
    <source>
        <dbReference type="ARBA" id="ARBA00004193"/>
    </source>
</evidence>
<proteinExistence type="inferred from homology"/>
<evidence type="ECO:0000256" key="3">
    <source>
        <dbReference type="ARBA" id="ARBA00022448"/>
    </source>
</evidence>
<dbReference type="SUPFAM" id="SSF53807">
    <property type="entry name" value="Helical backbone' metal receptor"/>
    <property type="match status" value="1"/>
</dbReference>
<dbReference type="PROSITE" id="PS50983">
    <property type="entry name" value="FE_B12_PBP"/>
    <property type="match status" value="1"/>
</dbReference>
<evidence type="ECO:0000313" key="7">
    <source>
        <dbReference type="Proteomes" id="UP001225646"/>
    </source>
</evidence>
<feature type="domain" description="Fe/B12 periplasmic-binding" evidence="5">
    <location>
        <begin position="72"/>
        <end position="340"/>
    </location>
</feature>
<organism evidence="6 7">
    <name type="scientific">Aeribacillus alveayuensis</name>
    <dbReference type="NCBI Taxonomy" id="279215"/>
    <lineage>
        <taxon>Bacteria</taxon>
        <taxon>Bacillati</taxon>
        <taxon>Bacillota</taxon>
        <taxon>Bacilli</taxon>
        <taxon>Bacillales</taxon>
        <taxon>Bacillaceae</taxon>
        <taxon>Aeribacillus</taxon>
    </lineage>
</organism>
<dbReference type="Gene3D" id="3.40.50.1980">
    <property type="entry name" value="Nitrogenase molybdenum iron protein domain"/>
    <property type="match status" value="2"/>
</dbReference>
<dbReference type="CDD" id="cd01146">
    <property type="entry name" value="FhuD"/>
    <property type="match status" value="1"/>
</dbReference>
<comment type="subcellular location">
    <subcellularLocation>
        <location evidence="1">Cell membrane</location>
        <topology evidence="1">Lipid-anchor</topology>
    </subcellularLocation>
</comment>
<reference evidence="6 7" key="1">
    <citation type="submission" date="2023-07" db="EMBL/GenBank/DDBJ databases">
        <title>Genomic Encyclopedia of Type Strains, Phase IV (KMG-IV): sequencing the most valuable type-strain genomes for metagenomic binning, comparative biology and taxonomic classification.</title>
        <authorList>
            <person name="Goeker M."/>
        </authorList>
    </citation>
    <scope>NUCLEOTIDE SEQUENCE [LARGE SCALE GENOMIC DNA]</scope>
    <source>
        <strain evidence="6 7">DSM 19092</strain>
    </source>
</reference>
<dbReference type="InterPro" id="IPR002491">
    <property type="entry name" value="ABC_transptr_periplasmic_BD"/>
</dbReference>
<dbReference type="RefSeq" id="WP_419151583.1">
    <property type="nucleotide sequence ID" value="NZ_JAUSTR010000002.1"/>
</dbReference>
<dbReference type="PANTHER" id="PTHR30532">
    <property type="entry name" value="IRON III DICITRATE-BINDING PERIPLASMIC PROTEIN"/>
    <property type="match status" value="1"/>
</dbReference>
<sequence length="340" mass="38153">MKIIIIIGGATMRQYPFFKTFFALFTVIFLLLMAACSGNNETTTQDESSNKDESYTVEHAMGKTTIPKKVERVVVLTNEGTEALLALGVKPVGAVQSWLGDPWYDHIKDQMEGVEVVGVEHEVNVEKIAELQPDLIIGNKLRQEAIYDQLSKIAPTVFSETLRGDWKENFQLYAKALNMEEKGKEVLAEFDAHVEGVKEKLGDKINQEVSVVRFMAGKTRIYYTDSFSGVIFDQLGFKRSEKQGKLFTEDNKLGMLAVEVGKEQIPEMDGDVIFYFTYAPQGDPEALKTEEEWTNDPLWKNLEAVKNGKVYKVDDAIWNTAGGVIAANLMLDDLVEKLGE</sequence>
<evidence type="ECO:0000256" key="4">
    <source>
        <dbReference type="ARBA" id="ARBA00022729"/>
    </source>
</evidence>
<evidence type="ECO:0000256" key="2">
    <source>
        <dbReference type="ARBA" id="ARBA00008814"/>
    </source>
</evidence>
<dbReference type="Proteomes" id="UP001225646">
    <property type="component" value="Unassembled WGS sequence"/>
</dbReference>
<comment type="caution">
    <text evidence="6">The sequence shown here is derived from an EMBL/GenBank/DDBJ whole genome shotgun (WGS) entry which is preliminary data.</text>
</comment>
<protein>
    <submittedName>
        <fullName evidence="6">Iron complex transport system substrate-binding protein</fullName>
    </submittedName>
</protein>
<accession>A0ABT9VM49</accession>
<dbReference type="EMBL" id="JAUSTR010000002">
    <property type="protein sequence ID" value="MDQ0162033.1"/>
    <property type="molecule type" value="Genomic_DNA"/>
</dbReference>
<evidence type="ECO:0000259" key="5">
    <source>
        <dbReference type="PROSITE" id="PS50983"/>
    </source>
</evidence>
<keyword evidence="7" id="KW-1185">Reference proteome</keyword>
<keyword evidence="4" id="KW-0732">Signal</keyword>
<gene>
    <name evidence="6" type="ORF">J2S06_001107</name>
</gene>
<keyword evidence="3" id="KW-0813">Transport</keyword>
<comment type="similarity">
    <text evidence="2">Belongs to the bacterial solute-binding protein 8 family.</text>
</comment>
<dbReference type="PANTHER" id="PTHR30532:SF21">
    <property type="entry name" value="SIDEROPHORE-BINDING LIPOPROTEIN YFIY-RELATED"/>
    <property type="match status" value="1"/>
</dbReference>
<evidence type="ECO:0000313" key="6">
    <source>
        <dbReference type="EMBL" id="MDQ0162033.1"/>
    </source>
</evidence>
<name>A0ABT9VM49_9BACI</name>